<protein>
    <recommendedName>
        <fullName evidence="6">Anti-sigma factor</fullName>
    </recommendedName>
</protein>
<dbReference type="OrthoDB" id="737880at2"/>
<evidence type="ECO:0000313" key="4">
    <source>
        <dbReference type="EMBL" id="POY36214.1"/>
    </source>
</evidence>
<dbReference type="AlphaFoldDB" id="A0A2S5A109"/>
<evidence type="ECO:0008006" key="6">
    <source>
        <dbReference type="Google" id="ProtNLM"/>
    </source>
</evidence>
<dbReference type="Proteomes" id="UP000236893">
    <property type="component" value="Unassembled WGS sequence"/>
</dbReference>
<evidence type="ECO:0000313" key="5">
    <source>
        <dbReference type="Proteomes" id="UP000236893"/>
    </source>
</evidence>
<keyword evidence="5" id="KW-1185">Reference proteome</keyword>
<sequence>MKRKQVDFNSKKWIHDILEEQSSEEHLFPTNDSEILNKEKKWFNDTRLKALFANKIDEKAAWLQTQNKHRAPRIITLKPFLKYAAILAIPLLIGSVFFFKYNPSKTNIALAQNTYQPKKVTLILQDGSNVDLGQTKNVTGLSGLVNQDSTLDYTSTENIANSPVFNTLVVPKGFDYKLVLEDSTQVWVNADTRIRYQVNLSKTDTREIYLESGEAYFKVTKNPKKPFIVHHGNMNVQVLGTSFNVNAYSNTIQTTLEEGKVKVSAGSDNNLILSPGQQANFNKNNGLLQKQEVDVYSFVSWKEGVIVFNNETTAEFMERVGRLYDYDIQIKDEEIKQWHYSGIVKKSSSVTDVLNMIQDISKLKFTIKERSIVVEKSTGN</sequence>
<evidence type="ECO:0000259" key="3">
    <source>
        <dbReference type="Pfam" id="PF16344"/>
    </source>
</evidence>
<dbReference type="EMBL" id="PQVF01000007">
    <property type="protein sequence ID" value="POY36214.1"/>
    <property type="molecule type" value="Genomic_DNA"/>
</dbReference>
<dbReference type="RefSeq" id="WP_103789132.1">
    <property type="nucleotide sequence ID" value="NZ_PQVF01000007.1"/>
</dbReference>
<comment type="caution">
    <text evidence="4">The sequence shown here is derived from an EMBL/GenBank/DDBJ whole genome shotgun (WGS) entry which is preliminary data.</text>
</comment>
<dbReference type="PANTHER" id="PTHR30273:SF2">
    <property type="entry name" value="PROTEIN FECR"/>
    <property type="match status" value="1"/>
</dbReference>
<proteinExistence type="predicted"/>
<feature type="domain" description="Protein FecR C-terminal" evidence="3">
    <location>
        <begin position="306"/>
        <end position="374"/>
    </location>
</feature>
<dbReference type="PIRSF" id="PIRSF018266">
    <property type="entry name" value="FecR"/>
    <property type="match status" value="1"/>
</dbReference>
<dbReference type="Gene3D" id="2.60.120.1440">
    <property type="match status" value="1"/>
</dbReference>
<evidence type="ECO:0000256" key="1">
    <source>
        <dbReference type="SAM" id="Phobius"/>
    </source>
</evidence>
<keyword evidence="1" id="KW-0472">Membrane</keyword>
<gene>
    <name evidence="4" type="ORF">C3K47_10680</name>
</gene>
<dbReference type="InterPro" id="IPR032508">
    <property type="entry name" value="FecR_C"/>
</dbReference>
<dbReference type="Gene3D" id="3.55.50.30">
    <property type="match status" value="1"/>
</dbReference>
<name>A0A2S5A109_9SPHI</name>
<dbReference type="InterPro" id="IPR006860">
    <property type="entry name" value="FecR"/>
</dbReference>
<keyword evidence="1" id="KW-0812">Transmembrane</keyword>
<accession>A0A2S5A109</accession>
<keyword evidence="1" id="KW-1133">Transmembrane helix</keyword>
<feature type="domain" description="FecR protein" evidence="2">
    <location>
        <begin position="172"/>
        <end position="262"/>
    </location>
</feature>
<dbReference type="GO" id="GO:0016989">
    <property type="term" value="F:sigma factor antagonist activity"/>
    <property type="evidence" value="ECO:0007669"/>
    <property type="project" value="TreeGrafter"/>
</dbReference>
<feature type="transmembrane region" description="Helical" evidence="1">
    <location>
        <begin position="80"/>
        <end position="99"/>
    </location>
</feature>
<dbReference type="PANTHER" id="PTHR30273">
    <property type="entry name" value="PERIPLASMIC SIGNAL SENSOR AND SIGMA FACTOR ACTIVATOR FECR-RELATED"/>
    <property type="match status" value="1"/>
</dbReference>
<dbReference type="Pfam" id="PF04773">
    <property type="entry name" value="FecR"/>
    <property type="match status" value="1"/>
</dbReference>
<dbReference type="Pfam" id="PF16344">
    <property type="entry name" value="FecR_C"/>
    <property type="match status" value="1"/>
</dbReference>
<reference evidence="4 5" key="1">
    <citation type="submission" date="2018-01" db="EMBL/GenBank/DDBJ databases">
        <authorList>
            <person name="Gaut B.S."/>
            <person name="Morton B.R."/>
            <person name="Clegg M.T."/>
            <person name="Duvall M.R."/>
        </authorList>
    </citation>
    <scope>NUCLEOTIDE SEQUENCE [LARGE SCALE GENOMIC DNA]</scope>
    <source>
        <strain evidence="4 5">HR-AV</strain>
    </source>
</reference>
<organism evidence="4 5">
    <name type="scientific">Solitalea longa</name>
    <dbReference type="NCBI Taxonomy" id="2079460"/>
    <lineage>
        <taxon>Bacteria</taxon>
        <taxon>Pseudomonadati</taxon>
        <taxon>Bacteroidota</taxon>
        <taxon>Sphingobacteriia</taxon>
        <taxon>Sphingobacteriales</taxon>
        <taxon>Sphingobacteriaceae</taxon>
        <taxon>Solitalea</taxon>
    </lineage>
</organism>
<dbReference type="InterPro" id="IPR012373">
    <property type="entry name" value="Ferrdict_sens_TM"/>
</dbReference>
<evidence type="ECO:0000259" key="2">
    <source>
        <dbReference type="Pfam" id="PF04773"/>
    </source>
</evidence>